<evidence type="ECO:0000259" key="4">
    <source>
        <dbReference type="Pfam" id="PF22725"/>
    </source>
</evidence>
<dbReference type="InterPro" id="IPR036291">
    <property type="entry name" value="NAD(P)-bd_dom_sf"/>
</dbReference>
<dbReference type="PANTHER" id="PTHR42840">
    <property type="entry name" value="NAD(P)-BINDING ROSSMANN-FOLD SUPERFAMILY PROTEIN-RELATED"/>
    <property type="match status" value="1"/>
</dbReference>
<reference evidence="5" key="1">
    <citation type="submission" date="2023-06" db="EMBL/GenBank/DDBJ databases">
        <authorList>
            <person name="Zhang S."/>
        </authorList>
    </citation>
    <scope>NUCLEOTIDE SEQUENCE</scope>
    <source>
        <strain evidence="5">SG2303</strain>
    </source>
</reference>
<dbReference type="InterPro" id="IPR000683">
    <property type="entry name" value="Gfo/Idh/MocA-like_OxRdtase_N"/>
</dbReference>
<accession>A0ABT7XRU6</accession>
<keyword evidence="6" id="KW-1185">Reference proteome</keyword>
<keyword evidence="2" id="KW-0560">Oxidoreductase</keyword>
<name>A0ABT7XRU6_9NEIS</name>
<evidence type="ECO:0000256" key="1">
    <source>
        <dbReference type="ARBA" id="ARBA00010928"/>
    </source>
</evidence>
<evidence type="ECO:0000259" key="3">
    <source>
        <dbReference type="Pfam" id="PF01408"/>
    </source>
</evidence>
<protein>
    <submittedName>
        <fullName evidence="5">Gfo/Idh/MocA family oxidoreductase</fullName>
    </submittedName>
</protein>
<sequence length="338" mass="36738">MKKLKVAVIGAGVIGKMHIANLAKGIPGAELVAVASPSIAKHQEWLSGQGVANQFADYKEMLTKVEVDAVCICSATTTHLEIVKHVATLGKAMFCEKPLDVDYHRSKEIAEIAKQAGVPFQVGFNRRFDTQFRQLHQVVSNGEIGTPQVVKITSREAELPPRGALKTAGNVFIDIHVHDFDMAQHLMGDTIERVYVEGGAIADPSRADEEGFVDTTVITLKFGRGGVGVIDCSLLAVYGHDQLAEVLGSKGLAKIHNTTPTTVETFTEDGVKRDKPHFSCLDRYPASYASELTAFVDCVLNNKPIPVGAKECLNAERVALAADISYREQRPVYVREVN</sequence>
<organism evidence="5 6">
    <name type="scientific">Crenobacter oryzisoli</name>
    <dbReference type="NCBI Taxonomy" id="3056844"/>
    <lineage>
        <taxon>Bacteria</taxon>
        <taxon>Pseudomonadati</taxon>
        <taxon>Pseudomonadota</taxon>
        <taxon>Betaproteobacteria</taxon>
        <taxon>Neisseriales</taxon>
        <taxon>Neisseriaceae</taxon>
        <taxon>Crenobacter</taxon>
    </lineage>
</organism>
<proteinExistence type="inferred from homology"/>
<dbReference type="SUPFAM" id="SSF55347">
    <property type="entry name" value="Glyceraldehyde-3-phosphate dehydrogenase-like, C-terminal domain"/>
    <property type="match status" value="1"/>
</dbReference>
<comment type="caution">
    <text evidence="5">The sequence shown here is derived from an EMBL/GenBank/DDBJ whole genome shotgun (WGS) entry which is preliminary data.</text>
</comment>
<dbReference type="Pfam" id="PF22725">
    <property type="entry name" value="GFO_IDH_MocA_C3"/>
    <property type="match status" value="1"/>
</dbReference>
<evidence type="ECO:0000313" key="6">
    <source>
        <dbReference type="Proteomes" id="UP001168540"/>
    </source>
</evidence>
<evidence type="ECO:0000313" key="5">
    <source>
        <dbReference type="EMBL" id="MDN0076500.1"/>
    </source>
</evidence>
<evidence type="ECO:0000256" key="2">
    <source>
        <dbReference type="ARBA" id="ARBA00023002"/>
    </source>
</evidence>
<comment type="similarity">
    <text evidence="1">Belongs to the Gfo/Idh/MocA family.</text>
</comment>
<dbReference type="RefSeq" id="WP_289831155.1">
    <property type="nucleotide sequence ID" value="NZ_JAUEDK010000034.1"/>
</dbReference>
<dbReference type="Gene3D" id="3.40.50.720">
    <property type="entry name" value="NAD(P)-binding Rossmann-like Domain"/>
    <property type="match status" value="1"/>
</dbReference>
<dbReference type="Gene3D" id="3.30.360.10">
    <property type="entry name" value="Dihydrodipicolinate Reductase, domain 2"/>
    <property type="match status" value="1"/>
</dbReference>
<dbReference type="Proteomes" id="UP001168540">
    <property type="component" value="Unassembled WGS sequence"/>
</dbReference>
<feature type="domain" description="Gfo/Idh/MocA-like oxidoreductase N-terminal" evidence="3">
    <location>
        <begin position="4"/>
        <end position="124"/>
    </location>
</feature>
<dbReference type="SUPFAM" id="SSF51735">
    <property type="entry name" value="NAD(P)-binding Rossmann-fold domains"/>
    <property type="match status" value="1"/>
</dbReference>
<dbReference type="PANTHER" id="PTHR42840:SF3">
    <property type="entry name" value="BINDING ROSSMANN FOLD OXIDOREDUCTASE, PUTATIVE (AFU_ORTHOLOGUE AFUA_2G10240)-RELATED"/>
    <property type="match status" value="1"/>
</dbReference>
<dbReference type="Pfam" id="PF01408">
    <property type="entry name" value="GFO_IDH_MocA"/>
    <property type="match status" value="1"/>
</dbReference>
<dbReference type="InterPro" id="IPR055170">
    <property type="entry name" value="GFO_IDH_MocA-like_dom"/>
</dbReference>
<feature type="domain" description="GFO/IDH/MocA-like oxidoreductase" evidence="4">
    <location>
        <begin position="132"/>
        <end position="252"/>
    </location>
</feature>
<dbReference type="EMBL" id="JAUEDK010000034">
    <property type="protein sequence ID" value="MDN0076500.1"/>
    <property type="molecule type" value="Genomic_DNA"/>
</dbReference>
<gene>
    <name evidence="5" type="ORF">QU481_16660</name>
</gene>